<dbReference type="Proteomes" id="UP000007174">
    <property type="component" value="Unassembled WGS sequence"/>
</dbReference>
<reference evidence="3" key="1">
    <citation type="journal article" date="2012" name="Nat. Genet.">
        <title>Lifestyle transitions in plant pathogenic Colletotrichum fungi deciphered by genome and transcriptome analyses.</title>
        <authorList>
            <person name="O'Connell R.J."/>
            <person name="Thon M.R."/>
            <person name="Hacquard S."/>
            <person name="Amyotte S.G."/>
            <person name="Kleemann J."/>
            <person name="Torres M.F."/>
            <person name="Damm U."/>
            <person name="Buiate E.A."/>
            <person name="Epstein L."/>
            <person name="Alkan N."/>
            <person name="Altmueller J."/>
            <person name="Alvarado-Balderrama L."/>
            <person name="Bauser C.A."/>
            <person name="Becker C."/>
            <person name="Birren B.W."/>
            <person name="Chen Z."/>
            <person name="Choi J."/>
            <person name="Crouch J.A."/>
            <person name="Duvick J.P."/>
            <person name="Farman M.A."/>
            <person name="Gan P."/>
            <person name="Heiman D."/>
            <person name="Henrissat B."/>
            <person name="Howard R.J."/>
            <person name="Kabbage M."/>
            <person name="Koch C."/>
            <person name="Kracher B."/>
            <person name="Kubo Y."/>
            <person name="Law A.D."/>
            <person name="Lebrun M.-H."/>
            <person name="Lee Y.-H."/>
            <person name="Miyara I."/>
            <person name="Moore N."/>
            <person name="Neumann U."/>
            <person name="Nordstroem K."/>
            <person name="Panaccione D.G."/>
            <person name="Panstruga R."/>
            <person name="Place M."/>
            <person name="Proctor R.H."/>
            <person name="Prusky D."/>
            <person name="Rech G."/>
            <person name="Reinhardt R."/>
            <person name="Rollins J.A."/>
            <person name="Rounsley S."/>
            <person name="Schardl C.L."/>
            <person name="Schwartz D.C."/>
            <person name="Shenoy N."/>
            <person name="Shirasu K."/>
            <person name="Sikhakolli U.R."/>
            <person name="Stueber K."/>
            <person name="Sukno S.A."/>
            <person name="Sweigard J.A."/>
            <person name="Takano Y."/>
            <person name="Takahara H."/>
            <person name="Trail F."/>
            <person name="van der Does H.C."/>
            <person name="Voll L.M."/>
            <person name="Will I."/>
            <person name="Young S."/>
            <person name="Zeng Q."/>
            <person name="Zhang J."/>
            <person name="Zhou S."/>
            <person name="Dickman M.B."/>
            <person name="Schulze-Lefert P."/>
            <person name="Ver Loren van Themaat E."/>
            <person name="Ma L.-J."/>
            <person name="Vaillancourt L.J."/>
        </authorList>
    </citation>
    <scope>NUCLEOTIDE SEQUENCE [LARGE SCALE GENOMIC DNA]</scope>
    <source>
        <strain evidence="3">IMI 349063</strain>
    </source>
</reference>
<dbReference type="AlphaFoldDB" id="H1VY24"/>
<dbReference type="HOGENOM" id="CLU_1089944_0_0_1"/>
<gene>
    <name evidence="2" type="ORF">CH063_14316</name>
</gene>
<proteinExistence type="predicted"/>
<evidence type="ECO:0000313" key="3">
    <source>
        <dbReference type="Proteomes" id="UP000007174"/>
    </source>
</evidence>
<feature type="region of interest" description="Disordered" evidence="1">
    <location>
        <begin position="1"/>
        <end position="23"/>
    </location>
</feature>
<organism evidence="2 3">
    <name type="scientific">Colletotrichum higginsianum (strain IMI 349063)</name>
    <name type="common">Crucifer anthracnose fungus</name>
    <dbReference type="NCBI Taxonomy" id="759273"/>
    <lineage>
        <taxon>Eukaryota</taxon>
        <taxon>Fungi</taxon>
        <taxon>Dikarya</taxon>
        <taxon>Ascomycota</taxon>
        <taxon>Pezizomycotina</taxon>
        <taxon>Sordariomycetes</taxon>
        <taxon>Hypocreomycetidae</taxon>
        <taxon>Glomerellales</taxon>
        <taxon>Glomerellaceae</taxon>
        <taxon>Colletotrichum</taxon>
        <taxon>Colletotrichum destructivum species complex</taxon>
    </lineage>
</organism>
<dbReference type="EMBL" id="CACQ02007462">
    <property type="protein sequence ID" value="CCF45136.1"/>
    <property type="molecule type" value="Genomic_DNA"/>
</dbReference>
<accession>H1VY24</accession>
<protein>
    <submittedName>
        <fullName evidence="2">Uncharacterized protein</fullName>
    </submittedName>
</protein>
<evidence type="ECO:0000256" key="1">
    <source>
        <dbReference type="SAM" id="MobiDB-lite"/>
    </source>
</evidence>
<sequence>MVNLTQTNSLTKTRSHPRFSRTGSRTFSGNTVIDNWISEYIIYEAADDRSFPLRLYPTPSPLNGRAVDGLPDLVAQRLVGREPLRQLLLLLQQQVRHQPPEDDAALVVEVRVVVLLEVVRVRLGLADGLHELAAVEVEVDVRRLASRRRGDRALALVGEVVGHDARRAEAAPRQRRHQDRCRPERLDLLGEVDEVGLVLVERDVLLRLLVVVAELRTRISPYQPHAAVGERGGRTERWGREKDFGRESRLTWIVT</sequence>
<feature type="compositionally biased region" description="Polar residues" evidence="1">
    <location>
        <begin position="1"/>
        <end position="12"/>
    </location>
</feature>
<evidence type="ECO:0000313" key="2">
    <source>
        <dbReference type="EMBL" id="CCF45136.1"/>
    </source>
</evidence>
<name>H1VY24_COLHI</name>